<evidence type="ECO:0000256" key="2">
    <source>
        <dbReference type="ARBA" id="ARBA00022598"/>
    </source>
</evidence>
<protein>
    <recommendedName>
        <fullName evidence="6">Phosphoribosylformylglycinamidine synthase subunit PurS</fullName>
        <shortName evidence="6">FGAM synthase</shortName>
        <ecNumber evidence="6">6.3.5.3</ecNumber>
    </recommendedName>
    <alternativeName>
        <fullName evidence="6">Formylglycinamide ribonucleotide amidotransferase subunit III</fullName>
        <shortName evidence="6">FGAR amidotransferase III</shortName>
        <shortName evidence="6">FGAR-AT III</shortName>
    </alternativeName>
    <alternativeName>
        <fullName evidence="6">Phosphoribosylformylglycinamidine synthase subunit III</fullName>
    </alternativeName>
</protein>
<comment type="similarity">
    <text evidence="6">Belongs to the PurS family.</text>
</comment>
<comment type="subcellular location">
    <subcellularLocation>
        <location evidence="6">Cytoplasm</location>
    </subcellularLocation>
</comment>
<keyword evidence="3 6" id="KW-0547">Nucleotide-binding</keyword>
<dbReference type="UniPathway" id="UPA00074">
    <property type="reaction ID" value="UER00128"/>
</dbReference>
<keyword evidence="4 6" id="KW-0658">Purine biosynthesis</keyword>
<evidence type="ECO:0000256" key="5">
    <source>
        <dbReference type="ARBA" id="ARBA00022840"/>
    </source>
</evidence>
<organism evidence="7">
    <name type="scientific">Candidatus Atribacter allofermentans</name>
    <dbReference type="NCBI Taxonomy" id="1852833"/>
    <lineage>
        <taxon>Bacteria</taxon>
        <taxon>Pseudomonadati</taxon>
        <taxon>Atribacterota</taxon>
        <taxon>Atribacteria</taxon>
        <taxon>Atribacterales</taxon>
        <taxon>Atribacteraceae</taxon>
        <taxon>Atribacter</taxon>
    </lineage>
</organism>
<keyword evidence="1 6" id="KW-0963">Cytoplasm</keyword>
<accession>A0A1V5SK50</accession>
<evidence type="ECO:0000256" key="3">
    <source>
        <dbReference type="ARBA" id="ARBA00022741"/>
    </source>
</evidence>
<dbReference type="HAMAP" id="MF_01926">
    <property type="entry name" value="PurS"/>
    <property type="match status" value="1"/>
</dbReference>
<dbReference type="GO" id="GO:0005524">
    <property type="term" value="F:ATP binding"/>
    <property type="evidence" value="ECO:0007669"/>
    <property type="project" value="UniProtKB-UniRule"/>
</dbReference>
<evidence type="ECO:0000313" key="7">
    <source>
        <dbReference type="EMBL" id="OQA54920.1"/>
    </source>
</evidence>
<dbReference type="Proteomes" id="UP000485569">
    <property type="component" value="Unassembled WGS sequence"/>
</dbReference>
<dbReference type="PANTHER" id="PTHR34696:SF1">
    <property type="entry name" value="PHOSPHORIBOSYLFORMYLGLYCINAMIDINE SYNTHASE SUBUNIT PURS"/>
    <property type="match status" value="1"/>
</dbReference>
<dbReference type="AlphaFoldDB" id="A0A1V5SK50"/>
<comment type="subunit">
    <text evidence="6">Part of the FGAM synthase complex composed of 1 PurL, 1 PurQ and 2 PurS subunits.</text>
</comment>
<comment type="catalytic activity">
    <reaction evidence="6">
        <text>N(2)-formyl-N(1)-(5-phospho-beta-D-ribosyl)glycinamide + L-glutamine + ATP + H2O = 2-formamido-N(1)-(5-O-phospho-beta-D-ribosyl)acetamidine + L-glutamate + ADP + phosphate + H(+)</text>
        <dbReference type="Rhea" id="RHEA:17129"/>
        <dbReference type="ChEBI" id="CHEBI:15377"/>
        <dbReference type="ChEBI" id="CHEBI:15378"/>
        <dbReference type="ChEBI" id="CHEBI:29985"/>
        <dbReference type="ChEBI" id="CHEBI:30616"/>
        <dbReference type="ChEBI" id="CHEBI:43474"/>
        <dbReference type="ChEBI" id="CHEBI:58359"/>
        <dbReference type="ChEBI" id="CHEBI:147286"/>
        <dbReference type="ChEBI" id="CHEBI:147287"/>
        <dbReference type="ChEBI" id="CHEBI:456216"/>
        <dbReference type="EC" id="6.3.5.3"/>
    </reaction>
</comment>
<dbReference type="InterPro" id="IPR003850">
    <property type="entry name" value="PurS"/>
</dbReference>
<evidence type="ECO:0000256" key="1">
    <source>
        <dbReference type="ARBA" id="ARBA00022490"/>
    </source>
</evidence>
<reference evidence="7" key="1">
    <citation type="submission" date="2017-02" db="EMBL/GenBank/DDBJ databases">
        <title>Delving into the versatile metabolic prowess of the omnipresent phylum Bacteroidetes.</title>
        <authorList>
            <person name="Nobu M.K."/>
            <person name="Mei R."/>
            <person name="Narihiro T."/>
            <person name="Kuroda K."/>
            <person name="Liu W.-T."/>
        </authorList>
    </citation>
    <scope>NUCLEOTIDE SEQUENCE</scope>
    <source>
        <strain evidence="7">ADurb.Bin276</strain>
    </source>
</reference>
<evidence type="ECO:0000256" key="6">
    <source>
        <dbReference type="HAMAP-Rule" id="MF_01926"/>
    </source>
</evidence>
<dbReference type="EMBL" id="MWBQ01000189">
    <property type="protein sequence ID" value="OQA54920.1"/>
    <property type="molecule type" value="Genomic_DNA"/>
</dbReference>
<evidence type="ECO:0000256" key="4">
    <source>
        <dbReference type="ARBA" id="ARBA00022755"/>
    </source>
</evidence>
<dbReference type="Gene3D" id="3.30.1280.10">
    <property type="entry name" value="Phosphoribosylformylglycinamidine synthase subunit PurS"/>
    <property type="match status" value="1"/>
</dbReference>
<sequence length="85" mass="9616">MKFRGKIVITLKPGVFDPQGVTIKSALHSLGYQETDEVKTGKYFEINLDSSNLDTAQKRLEEMCDQLLANPVIENFHFTVEPSEN</sequence>
<keyword evidence="2 6" id="KW-0436">Ligase</keyword>
<dbReference type="Pfam" id="PF02700">
    <property type="entry name" value="PurS"/>
    <property type="match status" value="1"/>
</dbReference>
<dbReference type="NCBIfam" id="NF004630">
    <property type="entry name" value="PRK05974.1"/>
    <property type="match status" value="1"/>
</dbReference>
<comment type="function">
    <text evidence="6">Part of the phosphoribosylformylglycinamidine synthase complex involved in the purines biosynthetic pathway. Catalyzes the ATP-dependent conversion of formylglycinamide ribonucleotide (FGAR) and glutamine to yield formylglycinamidine ribonucleotide (FGAM) and glutamate. The FGAM synthase complex is composed of three subunits. PurQ produces an ammonia molecule by converting glutamine to glutamate. PurL transfers the ammonia molecule to FGAR to form FGAM in an ATP-dependent manner. PurS interacts with PurQ and PurL and is thought to assist in the transfer of the ammonia molecule from PurQ to PurL.</text>
</comment>
<comment type="caution">
    <text evidence="7">The sequence shown here is derived from an EMBL/GenBank/DDBJ whole genome shotgun (WGS) entry which is preliminary data.</text>
</comment>
<dbReference type="GO" id="GO:0005737">
    <property type="term" value="C:cytoplasm"/>
    <property type="evidence" value="ECO:0007669"/>
    <property type="project" value="UniProtKB-SubCell"/>
</dbReference>
<dbReference type="GO" id="GO:0006189">
    <property type="term" value="P:'de novo' IMP biosynthetic process"/>
    <property type="evidence" value="ECO:0007669"/>
    <property type="project" value="UniProtKB-UniRule"/>
</dbReference>
<gene>
    <name evidence="6" type="primary">purS</name>
    <name evidence="7" type="ORF">BWY41_01834</name>
</gene>
<keyword evidence="5 6" id="KW-0067">ATP-binding</keyword>
<dbReference type="GO" id="GO:0004642">
    <property type="term" value="F:phosphoribosylformylglycinamidine synthase activity"/>
    <property type="evidence" value="ECO:0007669"/>
    <property type="project" value="UniProtKB-UniRule"/>
</dbReference>
<dbReference type="PANTHER" id="PTHR34696">
    <property type="entry name" value="PHOSPHORIBOSYLFORMYLGLYCINAMIDINE SYNTHASE SUBUNIT PURS"/>
    <property type="match status" value="1"/>
</dbReference>
<dbReference type="NCBIfam" id="TIGR00302">
    <property type="entry name" value="phosphoribosylformylglycinamidine synthase subunit PurS"/>
    <property type="match status" value="1"/>
</dbReference>
<dbReference type="InterPro" id="IPR036604">
    <property type="entry name" value="PurS-like_sf"/>
</dbReference>
<proteinExistence type="inferred from homology"/>
<dbReference type="SUPFAM" id="SSF82697">
    <property type="entry name" value="PurS-like"/>
    <property type="match status" value="1"/>
</dbReference>
<dbReference type="EC" id="6.3.5.3" evidence="6"/>
<name>A0A1V5SK50_9BACT</name>
<comment type="pathway">
    <text evidence="6">Purine metabolism; IMP biosynthesis via de novo pathway; 5-amino-1-(5-phospho-D-ribosyl)imidazole from N(2)-formyl-N(1)-(5-phospho-D-ribosyl)glycinamide: step 1/2.</text>
</comment>